<comment type="caution">
    <text evidence="1">The sequence shown here is derived from an EMBL/GenBank/DDBJ whole genome shotgun (WGS) entry which is preliminary data.</text>
</comment>
<accession>A0ABV0BK15</accession>
<evidence type="ECO:0000313" key="1">
    <source>
        <dbReference type="EMBL" id="MEN3931293.1"/>
    </source>
</evidence>
<sequence>MQIAVKRVYDMPDGNDGQRILVDRLWPRGMTKGKAQLTLWLKEIAPSNELRKWFHQDMSQRQEFERRYRQELAGNPEAVAHLQKIIAEGKVTLLYAAHDTTYNHALFLQKYMQELSA</sequence>
<dbReference type="PANTHER" id="PTHR36849:SF1">
    <property type="entry name" value="CYTOPLASMIC PROTEIN"/>
    <property type="match status" value="1"/>
</dbReference>
<gene>
    <name evidence="1" type="ORF">WJT86_09510</name>
</gene>
<dbReference type="RefSeq" id="WP_346337328.1">
    <property type="nucleotide sequence ID" value="NZ_JBBYXI010000003.1"/>
</dbReference>
<proteinExistence type="predicted"/>
<reference evidence="1 2" key="1">
    <citation type="submission" date="2024-04" db="EMBL/GenBank/DDBJ databases">
        <title>A novel species isolated from cricket.</title>
        <authorList>
            <person name="Wang H.-C."/>
        </authorList>
    </citation>
    <scope>NUCLEOTIDE SEQUENCE [LARGE SCALE GENOMIC DNA]</scope>
    <source>
        <strain evidence="1 2">WL0021</strain>
    </source>
</reference>
<dbReference type="PANTHER" id="PTHR36849">
    <property type="entry name" value="CYTOPLASMIC PROTEIN-RELATED"/>
    <property type="match status" value="1"/>
</dbReference>
<name>A0ABV0BK15_9HYPH</name>
<dbReference type="Proteomes" id="UP001418637">
    <property type="component" value="Unassembled WGS sequence"/>
</dbReference>
<evidence type="ECO:0000313" key="2">
    <source>
        <dbReference type="Proteomes" id="UP001418637"/>
    </source>
</evidence>
<dbReference type="Pfam" id="PF22752">
    <property type="entry name" value="DUF488-N3i"/>
    <property type="match status" value="1"/>
</dbReference>
<keyword evidence="2" id="KW-1185">Reference proteome</keyword>
<organism evidence="1 2">
    <name type="scientific">Hohaiivirga grylli</name>
    <dbReference type="NCBI Taxonomy" id="3133970"/>
    <lineage>
        <taxon>Bacteria</taxon>
        <taxon>Pseudomonadati</taxon>
        <taxon>Pseudomonadota</taxon>
        <taxon>Alphaproteobacteria</taxon>
        <taxon>Hyphomicrobiales</taxon>
        <taxon>Methylobacteriaceae</taxon>
        <taxon>Hohaiivirga</taxon>
    </lineage>
</organism>
<dbReference type="EMBL" id="JBBYXI010000003">
    <property type="protein sequence ID" value="MEN3931293.1"/>
    <property type="molecule type" value="Genomic_DNA"/>
</dbReference>
<protein>
    <submittedName>
        <fullName evidence="1">DUF488 domain-containing protein</fullName>
    </submittedName>
</protein>
<dbReference type="InterPro" id="IPR052552">
    <property type="entry name" value="YeaO-like"/>
</dbReference>